<dbReference type="PANTHER" id="PTHR48027">
    <property type="entry name" value="HETEROGENEOUS NUCLEAR RIBONUCLEOPROTEIN 87F-RELATED"/>
    <property type="match status" value="1"/>
</dbReference>
<proteinExistence type="predicted"/>
<dbReference type="GO" id="GO:0003723">
    <property type="term" value="F:RNA binding"/>
    <property type="evidence" value="ECO:0007669"/>
    <property type="project" value="UniProtKB-UniRule"/>
</dbReference>
<dbReference type="InterPro" id="IPR000504">
    <property type="entry name" value="RRM_dom"/>
</dbReference>
<dbReference type="Gene3D" id="3.30.70.330">
    <property type="match status" value="2"/>
</dbReference>
<feature type="region of interest" description="Disordered" evidence="3">
    <location>
        <begin position="80"/>
        <end position="120"/>
    </location>
</feature>
<dbReference type="Pfam" id="PF00076">
    <property type="entry name" value="RRM_1"/>
    <property type="match status" value="2"/>
</dbReference>
<feature type="domain" description="RRM" evidence="4">
    <location>
        <begin position="14"/>
        <end position="89"/>
    </location>
</feature>
<dbReference type="PROSITE" id="PS50102">
    <property type="entry name" value="RRM"/>
    <property type="match status" value="2"/>
</dbReference>
<dbReference type="InterPro" id="IPR012677">
    <property type="entry name" value="Nucleotide-bd_a/b_plait_sf"/>
</dbReference>
<feature type="compositionally biased region" description="Basic residues" evidence="3">
    <location>
        <begin position="96"/>
        <end position="112"/>
    </location>
</feature>
<dbReference type="CDD" id="cd00590">
    <property type="entry name" value="RRM_SF"/>
    <property type="match status" value="1"/>
</dbReference>
<dbReference type="SMART" id="SM00360">
    <property type="entry name" value="RRM"/>
    <property type="match status" value="2"/>
</dbReference>
<evidence type="ECO:0000256" key="1">
    <source>
        <dbReference type="ARBA" id="ARBA00022884"/>
    </source>
</evidence>
<gene>
    <name evidence="5" type="ORF">PSACC_00075</name>
</gene>
<comment type="caution">
    <text evidence="5">The sequence shown here is derived from an EMBL/GenBank/DDBJ whole genome shotgun (WGS) entry which is preliminary data.</text>
</comment>
<sequence>MTAELKKEDEQVGFRVFVGNLSYDIDTDKLKDYFGQAGEIVDCIAVKRYGRSAGYGFITFETEEAADKAVELKDTELEGRKVNVERATPRDENAPRRQRRGRGGRARGRGTRTRHEPSGELSKTTMFVGNLPFNVIDQDLINIFGDYQVEEAHVIRHFNGASRGFGFVTLTGEQELQKAIEAMTEVFCDDRKLVVRQAYEDDHKKKPAMEHEIVIKNEASA</sequence>
<dbReference type="SUPFAM" id="SSF54928">
    <property type="entry name" value="RNA-binding domain, RBD"/>
    <property type="match status" value="2"/>
</dbReference>
<feature type="domain" description="RRM" evidence="4">
    <location>
        <begin position="124"/>
        <end position="200"/>
    </location>
</feature>
<feature type="compositionally biased region" description="Basic and acidic residues" evidence="3">
    <location>
        <begin position="80"/>
        <end position="95"/>
    </location>
</feature>
<name>A0A2H9TQT7_9FUNG</name>
<reference evidence="5 6" key="1">
    <citation type="submission" date="2016-10" db="EMBL/GenBank/DDBJ databases">
        <title>The genome of Paramicrosporidium saccamoebae is the missing link in understanding Cryptomycota and Microsporidia evolution.</title>
        <authorList>
            <person name="Quandt C.A."/>
            <person name="Beaudet D."/>
            <person name="Corsaro D."/>
            <person name="Michel R."/>
            <person name="Corradi N."/>
            <person name="James T."/>
        </authorList>
    </citation>
    <scope>NUCLEOTIDE SEQUENCE [LARGE SCALE GENOMIC DNA]</scope>
    <source>
        <strain evidence="5 6">KSL3</strain>
    </source>
</reference>
<dbReference type="STRING" id="1246581.A0A2H9TQT7"/>
<dbReference type="InterPro" id="IPR035979">
    <property type="entry name" value="RBD_domain_sf"/>
</dbReference>
<dbReference type="Proteomes" id="UP000240830">
    <property type="component" value="Unassembled WGS sequence"/>
</dbReference>
<dbReference type="OrthoDB" id="439808at2759"/>
<dbReference type="InterPro" id="IPR052462">
    <property type="entry name" value="SLIRP/GR-RBP-like"/>
</dbReference>
<organism evidence="5 6">
    <name type="scientific">Paramicrosporidium saccamoebae</name>
    <dbReference type="NCBI Taxonomy" id="1246581"/>
    <lineage>
        <taxon>Eukaryota</taxon>
        <taxon>Fungi</taxon>
        <taxon>Fungi incertae sedis</taxon>
        <taxon>Cryptomycota</taxon>
        <taxon>Cryptomycota incertae sedis</taxon>
        <taxon>Paramicrosporidium</taxon>
    </lineage>
</organism>
<evidence type="ECO:0000259" key="4">
    <source>
        <dbReference type="PROSITE" id="PS50102"/>
    </source>
</evidence>
<dbReference type="EMBL" id="MTSL01000008">
    <property type="protein sequence ID" value="PJF20086.1"/>
    <property type="molecule type" value="Genomic_DNA"/>
</dbReference>
<dbReference type="AlphaFoldDB" id="A0A2H9TQT7"/>
<protein>
    <recommendedName>
        <fullName evidence="4">RRM domain-containing protein</fullName>
    </recommendedName>
</protein>
<keyword evidence="6" id="KW-1185">Reference proteome</keyword>
<accession>A0A2H9TQT7</accession>
<evidence type="ECO:0000313" key="6">
    <source>
        <dbReference type="Proteomes" id="UP000240830"/>
    </source>
</evidence>
<evidence type="ECO:0000256" key="2">
    <source>
        <dbReference type="PROSITE-ProRule" id="PRU00176"/>
    </source>
</evidence>
<evidence type="ECO:0000256" key="3">
    <source>
        <dbReference type="SAM" id="MobiDB-lite"/>
    </source>
</evidence>
<keyword evidence="1 2" id="KW-0694">RNA-binding</keyword>
<evidence type="ECO:0000313" key="5">
    <source>
        <dbReference type="EMBL" id="PJF20086.1"/>
    </source>
</evidence>